<dbReference type="eggNOG" id="COG0244">
    <property type="taxonomic scope" value="Bacteria"/>
</dbReference>
<dbReference type="GeneID" id="84896031"/>
<proteinExistence type="inferred from homology"/>
<sequence>MANAKNTAAVAELKKRFEETNAIVLTEYRGLTVAQTTELRRKLGADVQYSVAKNTMIKLAAREAGVEGLDDLLSGPTAVAFIKGEAVDAAKALKEFGKDNKAFVVKGGYMDGNALSAAQVEAIAEMDNRETTFAKIAGAMNGGLASTAALFDAHASQLARLFAAYEEKLQDA</sequence>
<evidence type="ECO:0000256" key="5">
    <source>
        <dbReference type="HAMAP-Rule" id="MF_00362"/>
    </source>
</evidence>
<dbReference type="EMBL" id="AMEM01000011">
    <property type="protein sequence ID" value="EKX91579.1"/>
    <property type="molecule type" value="Genomic_DNA"/>
</dbReference>
<dbReference type="Gene3D" id="3.30.70.1730">
    <property type="match status" value="1"/>
</dbReference>
<dbReference type="CDD" id="cd05797">
    <property type="entry name" value="Ribosomal_L10"/>
    <property type="match status" value="1"/>
</dbReference>
<comment type="similarity">
    <text evidence="1 5">Belongs to the universal ribosomal protein uL10 family.</text>
</comment>
<dbReference type="HOGENOM" id="CLU_092227_1_0_11"/>
<dbReference type="SUPFAM" id="SSF160369">
    <property type="entry name" value="Ribosomal protein L10-like"/>
    <property type="match status" value="1"/>
</dbReference>
<accession>L1MKT5</accession>
<evidence type="ECO:0000256" key="3">
    <source>
        <dbReference type="ARBA" id="ARBA00023274"/>
    </source>
</evidence>
<dbReference type="GO" id="GO:0005840">
    <property type="term" value="C:ribosome"/>
    <property type="evidence" value="ECO:0007669"/>
    <property type="project" value="UniProtKB-KW"/>
</dbReference>
<evidence type="ECO:0000313" key="6">
    <source>
        <dbReference type="EMBL" id="EKX91579.1"/>
    </source>
</evidence>
<dbReference type="GO" id="GO:0006412">
    <property type="term" value="P:translation"/>
    <property type="evidence" value="ECO:0007669"/>
    <property type="project" value="UniProtKB-UniRule"/>
</dbReference>
<dbReference type="InterPro" id="IPR043141">
    <property type="entry name" value="Ribosomal_uL10-like_sf"/>
</dbReference>
<evidence type="ECO:0000313" key="7">
    <source>
        <dbReference type="Proteomes" id="UP000010445"/>
    </source>
</evidence>
<keyword evidence="5" id="KW-0699">rRNA-binding</keyword>
<comment type="subunit">
    <text evidence="5">Part of the ribosomal stalk of the 50S ribosomal subunit. The N-terminus interacts with L11 and the large rRNA to form the base of the stalk. The C-terminus forms an elongated spine to which L12 dimers bind in a sequential fashion forming a multimeric L10(L12)X complex.</text>
</comment>
<keyword evidence="7" id="KW-1185">Reference proteome</keyword>
<keyword evidence="2 5" id="KW-0689">Ribosomal protein</keyword>
<dbReference type="Pfam" id="PF00466">
    <property type="entry name" value="Ribosomal_L10"/>
    <property type="match status" value="1"/>
</dbReference>
<gene>
    <name evidence="5" type="primary">rplJ</name>
    <name evidence="6" type="ORF">HMPREF9997_00653</name>
</gene>
<organism evidence="6 7">
    <name type="scientific">Corynebacterium durum F0235</name>
    <dbReference type="NCBI Taxonomy" id="1035195"/>
    <lineage>
        <taxon>Bacteria</taxon>
        <taxon>Bacillati</taxon>
        <taxon>Actinomycetota</taxon>
        <taxon>Actinomycetes</taxon>
        <taxon>Mycobacteriales</taxon>
        <taxon>Corynebacteriaceae</taxon>
        <taxon>Corynebacterium</taxon>
    </lineage>
</organism>
<reference evidence="6 7" key="1">
    <citation type="submission" date="2012-05" db="EMBL/GenBank/DDBJ databases">
        <authorList>
            <person name="Weinstock G."/>
            <person name="Sodergren E."/>
            <person name="Lobos E.A."/>
            <person name="Fulton L."/>
            <person name="Fulton R."/>
            <person name="Courtney L."/>
            <person name="Fronick C."/>
            <person name="O'Laughlin M."/>
            <person name="Godfrey J."/>
            <person name="Wilson R.M."/>
            <person name="Miner T."/>
            <person name="Farmer C."/>
            <person name="Delehaunty K."/>
            <person name="Cordes M."/>
            <person name="Minx P."/>
            <person name="Tomlinson C."/>
            <person name="Chen J."/>
            <person name="Wollam A."/>
            <person name="Pepin K.H."/>
            <person name="Bhonagiri V."/>
            <person name="Zhang X."/>
            <person name="Suruliraj S."/>
            <person name="Warren W."/>
            <person name="Mitreva M."/>
            <person name="Mardis E.R."/>
            <person name="Wilson R.K."/>
        </authorList>
    </citation>
    <scope>NUCLEOTIDE SEQUENCE [LARGE SCALE GENOMIC DNA]</scope>
    <source>
        <strain evidence="6 7">F0235</strain>
    </source>
</reference>
<dbReference type="NCBIfam" id="NF000955">
    <property type="entry name" value="PRK00099.1-1"/>
    <property type="match status" value="1"/>
</dbReference>
<dbReference type="GO" id="GO:0070180">
    <property type="term" value="F:large ribosomal subunit rRNA binding"/>
    <property type="evidence" value="ECO:0007669"/>
    <property type="project" value="UniProtKB-UniRule"/>
</dbReference>
<dbReference type="AlphaFoldDB" id="L1MKT5"/>
<dbReference type="RefSeq" id="WP_006062899.1">
    <property type="nucleotide sequence ID" value="NZ_KB290827.1"/>
</dbReference>
<dbReference type="InterPro" id="IPR001790">
    <property type="entry name" value="Ribosomal_uL10"/>
</dbReference>
<dbReference type="InterPro" id="IPR047865">
    <property type="entry name" value="Ribosomal_uL10_bac_type"/>
</dbReference>
<dbReference type="STRING" id="1035195.HMPREF9997_00653"/>
<keyword evidence="3 5" id="KW-0687">Ribonucleoprotein</keyword>
<comment type="function">
    <text evidence="5">Forms part of the ribosomal stalk, playing a central role in the interaction of the ribosome with GTP-bound translation factors.</text>
</comment>
<comment type="caution">
    <text evidence="6">The sequence shown here is derived from an EMBL/GenBank/DDBJ whole genome shotgun (WGS) entry which is preliminary data.</text>
</comment>
<dbReference type="OrthoDB" id="3186107at2"/>
<name>L1MKT5_9CORY</name>
<evidence type="ECO:0000256" key="1">
    <source>
        <dbReference type="ARBA" id="ARBA00008889"/>
    </source>
</evidence>
<dbReference type="GO" id="GO:1990904">
    <property type="term" value="C:ribonucleoprotein complex"/>
    <property type="evidence" value="ECO:0007669"/>
    <property type="project" value="UniProtKB-KW"/>
</dbReference>
<dbReference type="PATRIC" id="fig|1035195.3.peg.585"/>
<dbReference type="HAMAP" id="MF_00362">
    <property type="entry name" value="Ribosomal_uL10"/>
    <property type="match status" value="1"/>
</dbReference>
<evidence type="ECO:0000256" key="2">
    <source>
        <dbReference type="ARBA" id="ARBA00022980"/>
    </source>
</evidence>
<protein>
    <recommendedName>
        <fullName evidence="4 5">Large ribosomal subunit protein uL10</fullName>
    </recommendedName>
</protein>
<keyword evidence="5" id="KW-0694">RNA-binding</keyword>
<evidence type="ECO:0000256" key="4">
    <source>
        <dbReference type="ARBA" id="ARBA00035202"/>
    </source>
</evidence>
<dbReference type="InterPro" id="IPR022973">
    <property type="entry name" value="Ribosomal_uL10_bac"/>
</dbReference>
<dbReference type="Proteomes" id="UP000010445">
    <property type="component" value="Unassembled WGS sequence"/>
</dbReference>
<dbReference type="PANTHER" id="PTHR11560">
    <property type="entry name" value="39S RIBOSOMAL PROTEIN L10, MITOCHONDRIAL"/>
    <property type="match status" value="1"/>
</dbReference>